<proteinExistence type="predicted"/>
<dbReference type="SUPFAM" id="SSF53335">
    <property type="entry name" value="S-adenosyl-L-methionine-dependent methyltransferases"/>
    <property type="match status" value="1"/>
</dbReference>
<dbReference type="Proteomes" id="UP000287352">
    <property type="component" value="Unassembled WGS sequence"/>
</dbReference>
<organism evidence="3 4">
    <name type="scientific">Tengunoibacter tsumagoiensis</name>
    <dbReference type="NCBI Taxonomy" id="2014871"/>
    <lineage>
        <taxon>Bacteria</taxon>
        <taxon>Bacillati</taxon>
        <taxon>Chloroflexota</taxon>
        <taxon>Ktedonobacteria</taxon>
        <taxon>Ktedonobacterales</taxon>
        <taxon>Dictyobacteraceae</taxon>
        <taxon>Tengunoibacter</taxon>
    </lineage>
</organism>
<dbReference type="EMBL" id="BIFR01000001">
    <property type="protein sequence ID" value="GCE14330.1"/>
    <property type="molecule type" value="Genomic_DNA"/>
</dbReference>
<evidence type="ECO:0000313" key="3">
    <source>
        <dbReference type="EMBL" id="GCE14330.1"/>
    </source>
</evidence>
<dbReference type="GO" id="GO:0035243">
    <property type="term" value="F:protein-arginine omega-N symmetric methyltransferase activity"/>
    <property type="evidence" value="ECO:0007669"/>
    <property type="project" value="TreeGrafter"/>
</dbReference>
<protein>
    <submittedName>
        <fullName evidence="3">SAM-dependent methyltransferase</fullName>
    </submittedName>
</protein>
<dbReference type="AlphaFoldDB" id="A0A402A5F3"/>
<evidence type="ECO:0000256" key="2">
    <source>
        <dbReference type="ARBA" id="ARBA00022679"/>
    </source>
</evidence>
<dbReference type="Pfam" id="PF02636">
    <property type="entry name" value="Methyltransf_28"/>
    <property type="match status" value="2"/>
</dbReference>
<dbReference type="InterPro" id="IPR003788">
    <property type="entry name" value="NDUFAF7"/>
</dbReference>
<gene>
    <name evidence="3" type="ORF">KTT_41890</name>
</gene>
<dbReference type="OrthoDB" id="9794208at2"/>
<dbReference type="InterPro" id="IPR038375">
    <property type="entry name" value="NDUFAF7_sf"/>
</dbReference>
<reference evidence="4" key="1">
    <citation type="submission" date="2018-12" db="EMBL/GenBank/DDBJ databases">
        <title>Tengunoibacter tsumagoiensis gen. nov., sp. nov., Dictyobacter kobayashii sp. nov., D. alpinus sp. nov., and D. joshuensis sp. nov. and description of Dictyobacteraceae fam. nov. within the order Ktedonobacterales isolated from Tengu-no-mugimeshi.</title>
        <authorList>
            <person name="Wang C.M."/>
            <person name="Zheng Y."/>
            <person name="Sakai Y."/>
            <person name="Toyoda A."/>
            <person name="Minakuchi Y."/>
            <person name="Abe K."/>
            <person name="Yokota A."/>
            <person name="Yabe S."/>
        </authorList>
    </citation>
    <scope>NUCLEOTIDE SEQUENCE [LARGE SCALE GENOMIC DNA]</scope>
    <source>
        <strain evidence="4">Uno3</strain>
    </source>
</reference>
<evidence type="ECO:0000256" key="1">
    <source>
        <dbReference type="ARBA" id="ARBA00022603"/>
    </source>
</evidence>
<keyword evidence="1 3" id="KW-0489">Methyltransferase</keyword>
<name>A0A402A5F3_9CHLR</name>
<dbReference type="PANTHER" id="PTHR12049:SF7">
    <property type="entry name" value="PROTEIN ARGININE METHYLTRANSFERASE NDUFAF7, MITOCHONDRIAL"/>
    <property type="match status" value="1"/>
</dbReference>
<dbReference type="InterPro" id="IPR029063">
    <property type="entry name" value="SAM-dependent_MTases_sf"/>
</dbReference>
<dbReference type="Gene3D" id="3.40.50.12710">
    <property type="match status" value="1"/>
</dbReference>
<sequence>MPAALLHDLILDAIQQRGPLSFADYMRMALYEPGYGYYVTGPARMGWEGDYYTSSDVAAFFANCLGRQLRQMWDQLGRPTPFVVLEQGAGRGNLALGVRLWASQEDPLLAAALDYQTEDIKQGLDALTSQITPSVILSNELVDAFPVHVVEKRGDQLLEVFVTAENGRLSETLASPSSPQIATYLDDYKIPWRSFDDGWRGEINLDAEKWMAHAAQLIFGPSPKRKRRGFILTIDYGDLAKQLYSPYRYHGTLACYFQHQLTDRPLVRPGEQDITAHVNFTALLQAGRKAGLRLDTFLTQREWLTKMGIYDELEQIKQRDFAIIDTDRASDQGQIALFQWYNLRQRVAALTEPSGMGNFKVLILKR</sequence>
<evidence type="ECO:0000313" key="4">
    <source>
        <dbReference type="Proteomes" id="UP000287352"/>
    </source>
</evidence>
<dbReference type="RefSeq" id="WP_126581742.1">
    <property type="nucleotide sequence ID" value="NZ_BIFR01000001.1"/>
</dbReference>
<keyword evidence="2 3" id="KW-0808">Transferase</keyword>
<dbReference type="PANTHER" id="PTHR12049">
    <property type="entry name" value="PROTEIN ARGININE METHYLTRANSFERASE NDUFAF7, MITOCHONDRIAL"/>
    <property type="match status" value="1"/>
</dbReference>
<dbReference type="GO" id="GO:0032259">
    <property type="term" value="P:methylation"/>
    <property type="evidence" value="ECO:0007669"/>
    <property type="project" value="UniProtKB-KW"/>
</dbReference>
<keyword evidence="4" id="KW-1185">Reference proteome</keyword>
<comment type="caution">
    <text evidence="3">The sequence shown here is derived from an EMBL/GenBank/DDBJ whole genome shotgun (WGS) entry which is preliminary data.</text>
</comment>
<accession>A0A402A5F3</accession>